<keyword evidence="3" id="KW-1185">Reference proteome</keyword>
<organism evidence="2 3">
    <name type="scientific">Kwoniella heveanensis BCC8398</name>
    <dbReference type="NCBI Taxonomy" id="1296120"/>
    <lineage>
        <taxon>Eukaryota</taxon>
        <taxon>Fungi</taxon>
        <taxon>Dikarya</taxon>
        <taxon>Basidiomycota</taxon>
        <taxon>Agaricomycotina</taxon>
        <taxon>Tremellomycetes</taxon>
        <taxon>Tremellales</taxon>
        <taxon>Cryptococcaceae</taxon>
        <taxon>Kwoniella</taxon>
    </lineage>
</organism>
<accession>A0A1B9GL00</accession>
<dbReference type="EMBL" id="KV700132">
    <property type="protein sequence ID" value="OCF31658.1"/>
    <property type="molecule type" value="Genomic_DNA"/>
</dbReference>
<evidence type="ECO:0000313" key="3">
    <source>
        <dbReference type="Proteomes" id="UP000092666"/>
    </source>
</evidence>
<reference evidence="3" key="2">
    <citation type="submission" date="2013-12" db="EMBL/GenBank/DDBJ databases">
        <title>Evolution of pathogenesis and genome organization in the Tremellales.</title>
        <authorList>
            <person name="Cuomo C."/>
            <person name="Litvintseva A."/>
            <person name="Heitman J."/>
            <person name="Chen Y."/>
            <person name="Sun S."/>
            <person name="Springer D."/>
            <person name="Dromer F."/>
            <person name="Young S."/>
            <person name="Zeng Q."/>
            <person name="Chapman S."/>
            <person name="Gujja S."/>
            <person name="Saif S."/>
            <person name="Birren B."/>
        </authorList>
    </citation>
    <scope>NUCLEOTIDE SEQUENCE [LARGE SCALE GENOMIC DNA]</scope>
    <source>
        <strain evidence="3">BCC8398</strain>
    </source>
</reference>
<proteinExistence type="predicted"/>
<dbReference type="Pfam" id="PF25534">
    <property type="entry name" value="DUF7918"/>
    <property type="match status" value="1"/>
</dbReference>
<dbReference type="InterPro" id="IPR057678">
    <property type="entry name" value="DUF7918"/>
</dbReference>
<evidence type="ECO:0000313" key="2">
    <source>
        <dbReference type="EMBL" id="OCF31658.1"/>
    </source>
</evidence>
<feature type="domain" description="DUF7918" evidence="1">
    <location>
        <begin position="19"/>
        <end position="170"/>
    </location>
</feature>
<protein>
    <recommendedName>
        <fullName evidence="1">DUF7918 domain-containing protein</fullName>
    </recommendedName>
</protein>
<name>A0A1B9GL00_9TREE</name>
<evidence type="ECO:0000259" key="1">
    <source>
        <dbReference type="Pfam" id="PF25534"/>
    </source>
</evidence>
<dbReference type="Proteomes" id="UP000092666">
    <property type="component" value="Unassembled WGS sequence"/>
</dbReference>
<sequence>MLSGGANVGFEAYVQGTRDKKRLNEYQIRHRPAVDGQPPMIECFLETIHDTFKIVIRKTAELRIRSDWRCTCLVDGIDLTFAVWHEYEAVHQWDHFYESKAKGHKKVVRSALRFAPLPTTDDLEAITLTGEALKRAGTIELTLERGSWELERNGLYEYDKLPKQKVANEKLKNGYNTVGPSDARRQS</sequence>
<gene>
    <name evidence="2" type="ORF">I316_06663</name>
</gene>
<dbReference type="OrthoDB" id="2565086at2759"/>
<reference evidence="2 3" key="1">
    <citation type="submission" date="2013-07" db="EMBL/GenBank/DDBJ databases">
        <title>The Genome Sequence of Cryptococcus heveanensis BCC8398.</title>
        <authorList>
            <consortium name="The Broad Institute Genome Sequencing Platform"/>
            <person name="Cuomo C."/>
            <person name="Litvintseva A."/>
            <person name="Chen Y."/>
            <person name="Heitman J."/>
            <person name="Sun S."/>
            <person name="Springer D."/>
            <person name="Dromer F."/>
            <person name="Young S.K."/>
            <person name="Zeng Q."/>
            <person name="Gargeya S."/>
            <person name="Fitzgerald M."/>
            <person name="Abouelleil A."/>
            <person name="Alvarado L."/>
            <person name="Berlin A.M."/>
            <person name="Chapman S.B."/>
            <person name="Dewar J."/>
            <person name="Goldberg J."/>
            <person name="Griggs A."/>
            <person name="Gujja S."/>
            <person name="Hansen M."/>
            <person name="Howarth C."/>
            <person name="Imamovic A."/>
            <person name="Larimer J."/>
            <person name="McCowan C."/>
            <person name="Murphy C."/>
            <person name="Pearson M."/>
            <person name="Priest M."/>
            <person name="Roberts A."/>
            <person name="Saif S."/>
            <person name="Shea T."/>
            <person name="Sykes S."/>
            <person name="Wortman J."/>
            <person name="Nusbaum C."/>
            <person name="Birren B."/>
        </authorList>
    </citation>
    <scope>NUCLEOTIDE SEQUENCE [LARGE SCALE GENOMIC DNA]</scope>
    <source>
        <strain evidence="2 3">BCC8398</strain>
    </source>
</reference>
<dbReference type="AlphaFoldDB" id="A0A1B9GL00"/>